<dbReference type="AlphaFoldDB" id="A0A9J7EPZ0"/>
<sequence length="281" mass="32953">MMIAAYQRVGLVLVVSAGLQLVVKVRADAELVLEFVRVVALADLVQVAHKMLLLGNEANLKFLCQSSTLEETSEEAGLSINISKTKLMVVSKNPDLDPIINIDGKPLERVRQYKYLGAWVNEVWESDQEIKTRIEIARASFNKMRKVLCCRQINIKLRVRLLFCYIWPLVMYGCEAWTVKEDTTRRINAFEMWCYRRMLRISWTQRVSNESVLHRVQMTRKIMQTIKKRKIEYLGHVLRHDRYSLLQLIMMGKVEGKRRAGRRRKSWLRNIREWIGITSVE</sequence>
<protein>
    <submittedName>
        <fullName evidence="3">Uncharacterized protein LOC111362674</fullName>
    </submittedName>
</protein>
<organism evidence="2 3">
    <name type="scientific">Spodoptera litura</name>
    <name type="common">Asian cotton leafworm</name>
    <dbReference type="NCBI Taxonomy" id="69820"/>
    <lineage>
        <taxon>Eukaryota</taxon>
        <taxon>Metazoa</taxon>
        <taxon>Ecdysozoa</taxon>
        <taxon>Arthropoda</taxon>
        <taxon>Hexapoda</taxon>
        <taxon>Insecta</taxon>
        <taxon>Pterygota</taxon>
        <taxon>Neoptera</taxon>
        <taxon>Endopterygota</taxon>
        <taxon>Lepidoptera</taxon>
        <taxon>Glossata</taxon>
        <taxon>Ditrysia</taxon>
        <taxon>Noctuoidea</taxon>
        <taxon>Noctuidae</taxon>
        <taxon>Amphipyrinae</taxon>
        <taxon>Spodoptera</taxon>
    </lineage>
</organism>
<name>A0A9J7EPZ0_SPOLT</name>
<dbReference type="PANTHER" id="PTHR47027:SF25">
    <property type="entry name" value="REVERSE TRANSCRIPTASE DOMAIN-CONTAINING PROTEIN"/>
    <property type="match status" value="1"/>
</dbReference>
<dbReference type="RefSeq" id="XP_022835160.1">
    <property type="nucleotide sequence ID" value="XM_022979392.1"/>
</dbReference>
<dbReference type="KEGG" id="sliu:111362674"/>
<reference evidence="3" key="1">
    <citation type="submission" date="2025-08" db="UniProtKB">
        <authorList>
            <consortium name="RefSeq"/>
        </authorList>
    </citation>
    <scope>IDENTIFICATION</scope>
    <source>
        <strain evidence="3">Ishihara</strain>
        <tissue evidence="3">Whole body</tissue>
    </source>
</reference>
<gene>
    <name evidence="3" type="primary">LOC111362674</name>
</gene>
<accession>A0A9J7EPZ0</accession>
<dbReference type="PANTHER" id="PTHR47027">
    <property type="entry name" value="REVERSE TRANSCRIPTASE DOMAIN-CONTAINING PROTEIN"/>
    <property type="match status" value="1"/>
</dbReference>
<keyword evidence="1" id="KW-0732">Signal</keyword>
<dbReference type="OrthoDB" id="7355068at2759"/>
<keyword evidence="2" id="KW-1185">Reference proteome</keyword>
<feature type="signal peptide" evidence="1">
    <location>
        <begin position="1"/>
        <end position="27"/>
    </location>
</feature>
<dbReference type="GeneID" id="111362674"/>
<dbReference type="Proteomes" id="UP000301870">
    <property type="component" value="Unplaced"/>
</dbReference>
<evidence type="ECO:0000256" key="1">
    <source>
        <dbReference type="SAM" id="SignalP"/>
    </source>
</evidence>
<evidence type="ECO:0000313" key="2">
    <source>
        <dbReference type="Proteomes" id="UP000301870"/>
    </source>
</evidence>
<evidence type="ECO:0000313" key="3">
    <source>
        <dbReference type="RefSeq" id="XP_022835160.1"/>
    </source>
</evidence>
<feature type="chain" id="PRO_5039939262" evidence="1">
    <location>
        <begin position="28"/>
        <end position="281"/>
    </location>
</feature>
<proteinExistence type="predicted"/>